<sequence>MDNGPRPTAYPGTPSTIDPSALPTAAARTGSFMHLRRPSKPTLPPLSCISPTPGDATALLTPHSVPPHPSQHDSPYRPALSTPTSTASTVSTTTPPPPHHQTPASGAAPQSAPPHHYHHPHHRPGLMPPTPTRAYDPNEGPPAVRSAPAYASSGPLTPGYHPPNYTAHHTASLPTTPGDYPPATSTPLPPRSAYPVVYPRRPSPIPEDGPPPGLPSHPYDGQVSKFRVHTQDGHSLPSRTAKYHSDMRRIHDACQELLRFASYYMEPRHRAEGQQPTGELVDEMVQRSHDIFQIFVDIRKDMARPAHEDEAMEYIRNKRTNLTPTLNRARKRNRKANTAAPGKCHSCEISVTPEWRRGPDGARTLCNACGLHYAKLTKKRQTEYAEMLKKAGLRPPKAASSDPTGGESGSDVPADAYDGSEGAAATAAVMAAYPFKPVTMDEVKAAAQGGDRSATHHGKIMQSAPVPNGPRPHYPQPPLSAPAIGGPEYGRFPAPPPPTSATSAPSGYPLSVSSHPHQGRHVRQSPHHPNYRQPFYPNHSSYHGHPSSGGHQRAAEAAELPAPDRYAQPTSSNSNGNTESSGDTTGSNNPGRPTQFAHAPSHAPASYFPAPSGSSPVSGSPALPRLPSPRMVGAAAVLTSSEGVAASAAPVSSSVVSAPPGSARSPTGMPSPSSVSSTPNPSVTVAPTTSQA</sequence>
<dbReference type="SMART" id="SM00401">
    <property type="entry name" value="ZnF_GATA"/>
    <property type="match status" value="1"/>
</dbReference>
<dbReference type="PANTHER" id="PTHR47172:SF24">
    <property type="entry name" value="GATA ZINC FINGER DOMAIN-CONTAINING PROTEIN 14-RELATED"/>
    <property type="match status" value="1"/>
</dbReference>
<evidence type="ECO:0000256" key="4">
    <source>
        <dbReference type="ARBA" id="ARBA00023015"/>
    </source>
</evidence>
<evidence type="ECO:0000313" key="9">
    <source>
        <dbReference type="EMBL" id="KAJ1928298.1"/>
    </source>
</evidence>
<evidence type="ECO:0000256" key="6">
    <source>
        <dbReference type="PROSITE-ProRule" id="PRU00094"/>
    </source>
</evidence>
<dbReference type="PROSITE" id="PS50114">
    <property type="entry name" value="GATA_ZN_FINGER_2"/>
    <property type="match status" value="1"/>
</dbReference>
<feature type="region of interest" description="Disordered" evidence="7">
    <location>
        <begin position="444"/>
        <end position="628"/>
    </location>
</feature>
<feature type="compositionally biased region" description="Low complexity" evidence="7">
    <location>
        <begin position="81"/>
        <end position="93"/>
    </location>
</feature>
<dbReference type="InterPro" id="IPR013088">
    <property type="entry name" value="Znf_NHR/GATA"/>
</dbReference>
<evidence type="ECO:0000313" key="10">
    <source>
        <dbReference type="Proteomes" id="UP001150569"/>
    </source>
</evidence>
<dbReference type="SUPFAM" id="SSF57716">
    <property type="entry name" value="Glucocorticoid receptor-like (DNA-binding domain)"/>
    <property type="match status" value="1"/>
</dbReference>
<feature type="region of interest" description="Disordered" evidence="7">
    <location>
        <begin position="1"/>
        <end position="221"/>
    </location>
</feature>
<reference evidence="9" key="1">
    <citation type="submission" date="2022-07" db="EMBL/GenBank/DDBJ databases">
        <title>Phylogenomic reconstructions and comparative analyses of Kickxellomycotina fungi.</title>
        <authorList>
            <person name="Reynolds N.K."/>
            <person name="Stajich J.E."/>
            <person name="Barry K."/>
            <person name="Grigoriev I.V."/>
            <person name="Crous P."/>
            <person name="Smith M.E."/>
        </authorList>
    </citation>
    <scope>NUCLEOTIDE SEQUENCE</scope>
    <source>
        <strain evidence="9">RSA 861</strain>
    </source>
</reference>
<keyword evidence="10" id="KW-1185">Reference proteome</keyword>
<feature type="compositionally biased region" description="Low complexity" evidence="7">
    <location>
        <begin position="609"/>
        <end position="623"/>
    </location>
</feature>
<dbReference type="CDD" id="cd00202">
    <property type="entry name" value="ZnF_GATA"/>
    <property type="match status" value="1"/>
</dbReference>
<protein>
    <recommendedName>
        <fullName evidence="8">GATA-type domain-containing protein</fullName>
    </recommendedName>
</protein>
<feature type="compositionally biased region" description="Low complexity" evidence="7">
    <location>
        <begin position="539"/>
        <end position="551"/>
    </location>
</feature>
<keyword evidence="1" id="KW-0479">Metal-binding</keyword>
<evidence type="ECO:0000259" key="8">
    <source>
        <dbReference type="PROSITE" id="PS50114"/>
    </source>
</evidence>
<dbReference type="InterPro" id="IPR000679">
    <property type="entry name" value="Znf_GATA"/>
</dbReference>
<dbReference type="EMBL" id="JANBPT010000079">
    <property type="protein sequence ID" value="KAJ1928298.1"/>
    <property type="molecule type" value="Genomic_DNA"/>
</dbReference>
<dbReference type="OrthoDB" id="2162994at2759"/>
<feature type="compositionally biased region" description="Pro residues" evidence="7">
    <location>
        <begin position="467"/>
        <end position="480"/>
    </location>
</feature>
<feature type="compositionally biased region" description="Basic residues" evidence="7">
    <location>
        <begin position="115"/>
        <end position="124"/>
    </location>
</feature>
<keyword evidence="5" id="KW-0804">Transcription</keyword>
<accession>A0A9W8AIH6</accession>
<feature type="domain" description="GATA-type" evidence="8">
    <location>
        <begin position="338"/>
        <end position="373"/>
    </location>
</feature>
<evidence type="ECO:0000256" key="3">
    <source>
        <dbReference type="ARBA" id="ARBA00022833"/>
    </source>
</evidence>
<dbReference type="PANTHER" id="PTHR47172">
    <property type="entry name" value="OS01G0976800 PROTEIN"/>
    <property type="match status" value="1"/>
</dbReference>
<gene>
    <name evidence="9" type="ORF">IWQ60_002173</name>
</gene>
<evidence type="ECO:0000256" key="1">
    <source>
        <dbReference type="ARBA" id="ARBA00022723"/>
    </source>
</evidence>
<dbReference type="GO" id="GO:0043565">
    <property type="term" value="F:sequence-specific DNA binding"/>
    <property type="evidence" value="ECO:0007669"/>
    <property type="project" value="InterPro"/>
</dbReference>
<comment type="caution">
    <text evidence="9">The sequence shown here is derived from an EMBL/GenBank/DDBJ whole genome shotgun (WGS) entry which is preliminary data.</text>
</comment>
<proteinExistence type="predicted"/>
<feature type="compositionally biased region" description="Basic residues" evidence="7">
    <location>
        <begin position="517"/>
        <end position="530"/>
    </location>
</feature>
<evidence type="ECO:0000256" key="2">
    <source>
        <dbReference type="ARBA" id="ARBA00022771"/>
    </source>
</evidence>
<feature type="region of interest" description="Disordered" evidence="7">
    <location>
        <begin position="642"/>
        <end position="692"/>
    </location>
</feature>
<dbReference type="GO" id="GO:0006355">
    <property type="term" value="P:regulation of DNA-templated transcription"/>
    <property type="evidence" value="ECO:0007669"/>
    <property type="project" value="InterPro"/>
</dbReference>
<dbReference type="Gene3D" id="3.30.50.10">
    <property type="entry name" value="Erythroid Transcription Factor GATA-1, subunit A"/>
    <property type="match status" value="1"/>
</dbReference>
<feature type="region of interest" description="Disordered" evidence="7">
    <location>
        <begin position="389"/>
        <end position="417"/>
    </location>
</feature>
<feature type="compositionally biased region" description="Low complexity" evidence="7">
    <location>
        <begin position="101"/>
        <end position="114"/>
    </location>
</feature>
<feature type="compositionally biased region" description="Pro residues" evidence="7">
    <location>
        <begin position="201"/>
        <end position="215"/>
    </location>
</feature>
<dbReference type="Proteomes" id="UP001150569">
    <property type="component" value="Unassembled WGS sequence"/>
</dbReference>
<feature type="compositionally biased region" description="Low complexity" evidence="7">
    <location>
        <begin position="570"/>
        <end position="589"/>
    </location>
</feature>
<dbReference type="AlphaFoldDB" id="A0A9W8AIH6"/>
<dbReference type="Pfam" id="PF00320">
    <property type="entry name" value="GATA"/>
    <property type="match status" value="1"/>
</dbReference>
<keyword evidence="2 6" id="KW-0863">Zinc-finger</keyword>
<dbReference type="GO" id="GO:0008270">
    <property type="term" value="F:zinc ion binding"/>
    <property type="evidence" value="ECO:0007669"/>
    <property type="project" value="UniProtKB-KW"/>
</dbReference>
<evidence type="ECO:0000256" key="5">
    <source>
        <dbReference type="ARBA" id="ARBA00023163"/>
    </source>
</evidence>
<evidence type="ECO:0000256" key="7">
    <source>
        <dbReference type="SAM" id="MobiDB-lite"/>
    </source>
</evidence>
<name>A0A9W8AIH6_9FUNG</name>
<keyword evidence="3" id="KW-0862">Zinc</keyword>
<dbReference type="PROSITE" id="PS00344">
    <property type="entry name" value="GATA_ZN_FINGER_1"/>
    <property type="match status" value="1"/>
</dbReference>
<organism evidence="9 10">
    <name type="scientific">Tieghemiomyces parasiticus</name>
    <dbReference type="NCBI Taxonomy" id="78921"/>
    <lineage>
        <taxon>Eukaryota</taxon>
        <taxon>Fungi</taxon>
        <taxon>Fungi incertae sedis</taxon>
        <taxon>Zoopagomycota</taxon>
        <taxon>Kickxellomycotina</taxon>
        <taxon>Dimargaritomycetes</taxon>
        <taxon>Dimargaritales</taxon>
        <taxon>Dimargaritaceae</taxon>
        <taxon>Tieghemiomyces</taxon>
    </lineage>
</organism>
<keyword evidence="4" id="KW-0805">Transcription regulation</keyword>